<evidence type="ECO:0000256" key="7">
    <source>
        <dbReference type="ARBA" id="ARBA00023316"/>
    </source>
</evidence>
<dbReference type="PRINTS" id="PR00725">
    <property type="entry name" value="DADACBPTASE1"/>
</dbReference>
<keyword evidence="10" id="KW-0121">Carboxypeptidase</keyword>
<dbReference type="InterPro" id="IPR015956">
    <property type="entry name" value="Peniciliin-bd_prot_C_sf"/>
</dbReference>
<evidence type="ECO:0000313" key="11">
    <source>
        <dbReference type="Proteomes" id="UP001522905"/>
    </source>
</evidence>
<gene>
    <name evidence="10" type="ORF">LNP07_06100</name>
</gene>
<evidence type="ECO:0000256" key="5">
    <source>
        <dbReference type="ARBA" id="ARBA00022960"/>
    </source>
</evidence>
<dbReference type="SUPFAM" id="SSF69189">
    <property type="entry name" value="Penicillin-binding protein associated domain"/>
    <property type="match status" value="1"/>
</dbReference>
<evidence type="ECO:0000256" key="2">
    <source>
        <dbReference type="ARBA" id="ARBA00007164"/>
    </source>
</evidence>
<keyword evidence="10" id="KW-0645">Protease</keyword>
<evidence type="ECO:0000313" key="10">
    <source>
        <dbReference type="EMBL" id="MCK8625084.1"/>
    </source>
</evidence>
<evidence type="ECO:0000256" key="6">
    <source>
        <dbReference type="ARBA" id="ARBA00022984"/>
    </source>
</evidence>
<evidence type="ECO:0000256" key="4">
    <source>
        <dbReference type="ARBA" id="ARBA00022801"/>
    </source>
</evidence>
<accession>A0ABT0I306</accession>
<dbReference type="InterPro" id="IPR012338">
    <property type="entry name" value="Beta-lactam/transpept-like"/>
</dbReference>
<dbReference type="InterPro" id="IPR001967">
    <property type="entry name" value="Peptidase_S11_N"/>
</dbReference>
<keyword evidence="6" id="KW-0573">Peptidoglycan synthesis</keyword>
<reference evidence="10 11" key="1">
    <citation type="submission" date="2021-11" db="EMBL/GenBank/DDBJ databases">
        <title>Comparative genomics of bee honey and flower isolates.</title>
        <authorList>
            <person name="Bechtner J.D."/>
            <person name="Gallus M.K."/>
            <person name="Ehrmann M."/>
        </authorList>
    </citation>
    <scope>NUCLEOTIDE SEQUENCE [LARGE SCALE GENOMIC DNA]</scope>
    <source>
        <strain evidence="10 11">M161</strain>
    </source>
</reference>
<comment type="function">
    <text evidence="1">Removes C-terminal D-alanyl residues from sugar-peptide cell wall precursors.</text>
</comment>
<dbReference type="Gene3D" id="3.40.710.10">
    <property type="entry name" value="DD-peptidase/beta-lactamase superfamily"/>
    <property type="match status" value="1"/>
</dbReference>
<keyword evidence="5" id="KW-0133">Cell shape</keyword>
<dbReference type="EMBL" id="JAJIAO010000007">
    <property type="protein sequence ID" value="MCK8625084.1"/>
    <property type="molecule type" value="Genomic_DNA"/>
</dbReference>
<dbReference type="PANTHER" id="PTHR21581">
    <property type="entry name" value="D-ALANYL-D-ALANINE CARBOXYPEPTIDASE"/>
    <property type="match status" value="1"/>
</dbReference>
<keyword evidence="3" id="KW-0732">Signal</keyword>
<evidence type="ECO:0000259" key="9">
    <source>
        <dbReference type="Pfam" id="PF00768"/>
    </source>
</evidence>
<keyword evidence="4" id="KW-0378">Hydrolase</keyword>
<dbReference type="SUPFAM" id="SSF56601">
    <property type="entry name" value="beta-lactamase/transpeptidase-like"/>
    <property type="match status" value="1"/>
</dbReference>
<evidence type="ECO:0000256" key="1">
    <source>
        <dbReference type="ARBA" id="ARBA00003217"/>
    </source>
</evidence>
<proteinExistence type="inferred from homology"/>
<dbReference type="InterPro" id="IPR018044">
    <property type="entry name" value="Peptidase_S11"/>
</dbReference>
<comment type="similarity">
    <text evidence="2 8">Belongs to the peptidase S11 family.</text>
</comment>
<protein>
    <submittedName>
        <fullName evidence="10">D-alanyl-D-alanine carboxypeptidase</fullName>
    </submittedName>
</protein>
<dbReference type="RefSeq" id="WP_248601862.1">
    <property type="nucleotide sequence ID" value="NZ_JAJIAO010000007.1"/>
</dbReference>
<evidence type="ECO:0000256" key="3">
    <source>
        <dbReference type="ARBA" id="ARBA00022729"/>
    </source>
</evidence>
<feature type="domain" description="Peptidase S11 D-alanyl-D-alanine carboxypeptidase A N-terminal" evidence="9">
    <location>
        <begin position="38"/>
        <end position="285"/>
    </location>
</feature>
<dbReference type="GO" id="GO:0004180">
    <property type="term" value="F:carboxypeptidase activity"/>
    <property type="evidence" value="ECO:0007669"/>
    <property type="project" value="UniProtKB-KW"/>
</dbReference>
<keyword evidence="7" id="KW-0961">Cell wall biogenesis/degradation</keyword>
<sequence>MNNKKSIIIAFCVFFCFIFGISTITLANSKNVSNADLGLNVKSAIAVDPKTHQVLYSKNINETLPIASITKLLTVYMVLNEIHSHKLNWNDKVSISKDLQSFSLDNTYANVPLVSGHTYTIKQLYEAALVYSANGAALALGNKISNNDPNKLVKMMYFEAKKMGIRNAKFYNACGLKNGEVGSMGIKTASYDSENVMSAKDLAILASHLINQYPEVLNITKQKSINFNGKKLSNWDLMLNGESQAIPGIKVDGLKTGTSNAGGANFVGTGVNQGHRIVTVVMHAKNDYTYDPARFIETSKLMQYVFNNYDFYNFKRGQSADSLKSVLHNDNNFADYVNVPNGKSMIMPLLFSENYDIWVPKNNKISGTKLNIASNVKYKNGVNAPIKKFQPLARMNLNNISFLNSDNSQPIMMAANSDNKANVFVRMWREITSWF</sequence>
<name>A0ABT0I306_9LACO</name>
<comment type="caution">
    <text evidence="10">The sequence shown here is derived from an EMBL/GenBank/DDBJ whole genome shotgun (WGS) entry which is preliminary data.</text>
</comment>
<organism evidence="10 11">
    <name type="scientific">Apilactobacillus xinyiensis</name>
    <dbReference type="NCBI Taxonomy" id="2841032"/>
    <lineage>
        <taxon>Bacteria</taxon>
        <taxon>Bacillati</taxon>
        <taxon>Bacillota</taxon>
        <taxon>Bacilli</taxon>
        <taxon>Lactobacillales</taxon>
        <taxon>Lactobacillaceae</taxon>
        <taxon>Apilactobacillus</taxon>
    </lineage>
</organism>
<dbReference type="Pfam" id="PF00768">
    <property type="entry name" value="Peptidase_S11"/>
    <property type="match status" value="1"/>
</dbReference>
<evidence type="ECO:0000256" key="8">
    <source>
        <dbReference type="RuleBase" id="RU004016"/>
    </source>
</evidence>
<dbReference type="Proteomes" id="UP001522905">
    <property type="component" value="Unassembled WGS sequence"/>
</dbReference>
<dbReference type="PANTHER" id="PTHR21581:SF11">
    <property type="entry name" value="D-ALANYL-D-ALANINE CARBOXYPEPTIDASE DACA"/>
    <property type="match status" value="1"/>
</dbReference>
<keyword evidence="11" id="KW-1185">Reference proteome</keyword>